<dbReference type="Proteomes" id="UP001206925">
    <property type="component" value="Unassembled WGS sequence"/>
</dbReference>
<dbReference type="InterPro" id="IPR036396">
    <property type="entry name" value="Cyt_P450_sf"/>
</dbReference>
<comment type="caution">
    <text evidence="2">The sequence shown here is derived from an EMBL/GenBank/DDBJ whole genome shotgun (WGS) entry which is preliminary data.</text>
</comment>
<dbReference type="Pfam" id="PF00067">
    <property type="entry name" value="p450"/>
    <property type="match status" value="1"/>
</dbReference>
<evidence type="ECO:0008006" key="4">
    <source>
        <dbReference type="Google" id="ProtNLM"/>
    </source>
</evidence>
<evidence type="ECO:0000256" key="1">
    <source>
        <dbReference type="SAM" id="Phobius"/>
    </source>
</evidence>
<dbReference type="GO" id="GO:0020037">
    <property type="term" value="F:heme binding"/>
    <property type="evidence" value="ECO:0007669"/>
    <property type="project" value="InterPro"/>
</dbReference>
<keyword evidence="1" id="KW-1133">Transmembrane helix</keyword>
<evidence type="ECO:0000313" key="3">
    <source>
        <dbReference type="Proteomes" id="UP001206925"/>
    </source>
</evidence>
<dbReference type="PANTHER" id="PTHR47951">
    <property type="entry name" value="OS08G0547900 PROTEIN"/>
    <property type="match status" value="1"/>
</dbReference>
<feature type="transmembrane region" description="Helical" evidence="1">
    <location>
        <begin position="22"/>
        <end position="41"/>
    </location>
</feature>
<name>A0AAD5G4Y3_AMBAR</name>
<gene>
    <name evidence="2" type="ORF">M8C21_012983</name>
</gene>
<keyword evidence="1" id="KW-0472">Membrane</keyword>
<dbReference type="SUPFAM" id="SSF48264">
    <property type="entry name" value="Cytochrome P450"/>
    <property type="match status" value="1"/>
</dbReference>
<keyword evidence="3" id="KW-1185">Reference proteome</keyword>
<accession>A0AAD5G4Y3</accession>
<dbReference type="AlphaFoldDB" id="A0AAD5G4Y3"/>
<reference evidence="2" key="1">
    <citation type="submission" date="2022-06" db="EMBL/GenBank/DDBJ databases">
        <title>Uncovering the hologenomic basis of an extraordinary plant invasion.</title>
        <authorList>
            <person name="Bieker V.C."/>
            <person name="Martin M.D."/>
            <person name="Gilbert T."/>
            <person name="Hodgins K."/>
            <person name="Battlay P."/>
            <person name="Petersen B."/>
            <person name="Wilson J."/>
        </authorList>
    </citation>
    <scope>NUCLEOTIDE SEQUENCE</scope>
    <source>
        <strain evidence="2">AA19_3_7</strain>
        <tissue evidence="2">Leaf</tissue>
    </source>
</reference>
<dbReference type="PANTHER" id="PTHR47951:SF7">
    <property type="entry name" value="FLAVONOID 3',5'-HYDROXYLASE-LIKE ISOFORM X1"/>
    <property type="match status" value="1"/>
</dbReference>
<dbReference type="GO" id="GO:0004497">
    <property type="term" value="F:monooxygenase activity"/>
    <property type="evidence" value="ECO:0007669"/>
    <property type="project" value="InterPro"/>
</dbReference>
<organism evidence="2 3">
    <name type="scientific">Ambrosia artemisiifolia</name>
    <name type="common">Common ragweed</name>
    <dbReference type="NCBI Taxonomy" id="4212"/>
    <lineage>
        <taxon>Eukaryota</taxon>
        <taxon>Viridiplantae</taxon>
        <taxon>Streptophyta</taxon>
        <taxon>Embryophyta</taxon>
        <taxon>Tracheophyta</taxon>
        <taxon>Spermatophyta</taxon>
        <taxon>Magnoliopsida</taxon>
        <taxon>eudicotyledons</taxon>
        <taxon>Gunneridae</taxon>
        <taxon>Pentapetalae</taxon>
        <taxon>asterids</taxon>
        <taxon>campanulids</taxon>
        <taxon>Asterales</taxon>
        <taxon>Asteraceae</taxon>
        <taxon>Asteroideae</taxon>
        <taxon>Heliantheae alliance</taxon>
        <taxon>Heliantheae</taxon>
        <taxon>Ambrosia</taxon>
    </lineage>
</organism>
<keyword evidence="1" id="KW-0812">Transmembrane</keyword>
<sequence>MAEQNNNVIGLMWEVRNNHNELTVLAVTISSLILAIVWYKFKLSNGAQVPLPPGPRSFPIVGFLPFVTPDFHRQLTNMAHTYGPIFKFKLGTKLHVVINTPELVKVVVRDQDEAFSDRDQPFAALSMSYGGQDIIFSKNNENWRKLRKISVHEMLSNKSLLATASVRREEVRKAVKNVFGKIGTKVNIRDIVFATETSLLTRTIWQGKGVENNKLAAEIDAVASNMIHILGRVNLSDLFPILAWFDLQGVVRDMEKQRDRLDQLFDRIIEDRIESNLKNSHDEGEKDFLQILLNYKDEKDGTPLNTIQIKSLLMVRFIINKICQ</sequence>
<dbReference type="EMBL" id="JAMZMK010011341">
    <property type="protein sequence ID" value="KAI7727603.1"/>
    <property type="molecule type" value="Genomic_DNA"/>
</dbReference>
<protein>
    <recommendedName>
        <fullName evidence="4">Cytochrome P450</fullName>
    </recommendedName>
</protein>
<dbReference type="Gene3D" id="1.10.630.10">
    <property type="entry name" value="Cytochrome P450"/>
    <property type="match status" value="1"/>
</dbReference>
<dbReference type="InterPro" id="IPR001128">
    <property type="entry name" value="Cyt_P450"/>
</dbReference>
<evidence type="ECO:0000313" key="2">
    <source>
        <dbReference type="EMBL" id="KAI7727603.1"/>
    </source>
</evidence>
<dbReference type="GO" id="GO:0016705">
    <property type="term" value="F:oxidoreductase activity, acting on paired donors, with incorporation or reduction of molecular oxygen"/>
    <property type="evidence" value="ECO:0007669"/>
    <property type="project" value="InterPro"/>
</dbReference>
<proteinExistence type="predicted"/>
<dbReference type="GO" id="GO:0005506">
    <property type="term" value="F:iron ion binding"/>
    <property type="evidence" value="ECO:0007669"/>
    <property type="project" value="InterPro"/>
</dbReference>